<evidence type="ECO:0000313" key="15">
    <source>
        <dbReference type="EMBL" id="GAA1666842.1"/>
    </source>
</evidence>
<gene>
    <name evidence="15" type="ORF">GCM10009765_15420</name>
</gene>
<dbReference type="InterPro" id="IPR003661">
    <property type="entry name" value="HisK_dim/P_dom"/>
</dbReference>
<evidence type="ECO:0000256" key="5">
    <source>
        <dbReference type="ARBA" id="ARBA00022679"/>
    </source>
</evidence>
<proteinExistence type="predicted"/>
<dbReference type="InterPro" id="IPR005467">
    <property type="entry name" value="His_kinase_dom"/>
</dbReference>
<name>A0ABN2G7X6_9ACTN</name>
<dbReference type="Pfam" id="PF02518">
    <property type="entry name" value="HATPase_c"/>
    <property type="match status" value="1"/>
</dbReference>
<evidence type="ECO:0000256" key="9">
    <source>
        <dbReference type="ARBA" id="ARBA00023012"/>
    </source>
</evidence>
<dbReference type="EMBL" id="BAAANY010000005">
    <property type="protein sequence ID" value="GAA1666842.1"/>
    <property type="molecule type" value="Genomic_DNA"/>
</dbReference>
<dbReference type="SUPFAM" id="SSF55874">
    <property type="entry name" value="ATPase domain of HSP90 chaperone/DNA topoisomerase II/histidine kinase"/>
    <property type="match status" value="1"/>
</dbReference>
<keyword evidence="9" id="KW-0902">Two-component regulatory system</keyword>
<keyword evidence="10 12" id="KW-0472">Membrane</keyword>
<dbReference type="CDD" id="cd06225">
    <property type="entry name" value="HAMP"/>
    <property type="match status" value="1"/>
</dbReference>
<evidence type="ECO:0000256" key="7">
    <source>
        <dbReference type="ARBA" id="ARBA00022777"/>
    </source>
</evidence>
<evidence type="ECO:0000313" key="16">
    <source>
        <dbReference type="Proteomes" id="UP001500618"/>
    </source>
</evidence>
<comment type="subcellular location">
    <subcellularLocation>
        <location evidence="2">Cell membrane</location>
    </subcellularLocation>
</comment>
<keyword evidence="7 15" id="KW-0418">Kinase</keyword>
<sequence length="484" mass="52275">MKLRWWLDARTLGLRTRLLISFALLGVLTATLVAGAVYYKASNVILQKAQDTAVTSLTDRLAKLFPLRDLPPSQDRLDQIAGTLSNRLDSAVVVYRGEKSAGSLDPDMFPAELRQAVTSGQVVWQRMWFRGEPVVVVGTELLIGAPNGPAHASGLEVYLVHSLSAEQNSISQIQLTAFSYGVLALVFAVLLALLAARSVLRPVRELDEAARRLGDADLTTRLAVRGSDELARVAETFNNTADALERLVAELRRMEADARRFVADVSHELRTPLAAMTAVTDVLDEEAPQLPGDAGKAARQVSQETHNLTRLVNDLIEISRFDSGGAALVLDTVDVAAAIAATLRSRGWSDQVRTELPPRVFARLDPRRLDVMVANLVGNALRHGAPPISVRLGANADCVEILVEDHGPGLDPAVLPKVFDRFYKADTARTRSEGSGLGLAISWENARLHRDAAGREGSLVAGNREGGGAVFTLRLPREAHPGGK</sequence>
<feature type="domain" description="HAMP" evidence="14">
    <location>
        <begin position="197"/>
        <end position="249"/>
    </location>
</feature>
<organism evidence="15 16">
    <name type="scientific">Fodinicola feengrottensis</name>
    <dbReference type="NCBI Taxonomy" id="435914"/>
    <lineage>
        <taxon>Bacteria</taxon>
        <taxon>Bacillati</taxon>
        <taxon>Actinomycetota</taxon>
        <taxon>Actinomycetes</taxon>
        <taxon>Mycobacteriales</taxon>
        <taxon>Fodinicola</taxon>
    </lineage>
</organism>
<evidence type="ECO:0000256" key="12">
    <source>
        <dbReference type="SAM" id="Phobius"/>
    </source>
</evidence>
<dbReference type="InterPro" id="IPR036097">
    <property type="entry name" value="HisK_dim/P_sf"/>
</dbReference>
<comment type="catalytic activity">
    <reaction evidence="1">
        <text>ATP + protein L-histidine = ADP + protein N-phospho-L-histidine.</text>
        <dbReference type="EC" id="2.7.13.3"/>
    </reaction>
</comment>
<dbReference type="InterPro" id="IPR004358">
    <property type="entry name" value="Sig_transdc_His_kin-like_C"/>
</dbReference>
<feature type="transmembrane region" description="Helical" evidence="12">
    <location>
        <begin position="177"/>
        <end position="196"/>
    </location>
</feature>
<dbReference type="SMART" id="SM00387">
    <property type="entry name" value="HATPase_c"/>
    <property type="match status" value="1"/>
</dbReference>
<dbReference type="InterPro" id="IPR003594">
    <property type="entry name" value="HATPase_dom"/>
</dbReference>
<dbReference type="Pfam" id="PF00672">
    <property type="entry name" value="HAMP"/>
    <property type="match status" value="1"/>
</dbReference>
<evidence type="ECO:0000256" key="10">
    <source>
        <dbReference type="ARBA" id="ARBA00023136"/>
    </source>
</evidence>
<evidence type="ECO:0000256" key="11">
    <source>
        <dbReference type="SAM" id="Coils"/>
    </source>
</evidence>
<accession>A0ABN2G7X6</accession>
<keyword evidence="16" id="KW-1185">Reference proteome</keyword>
<keyword evidence="6 12" id="KW-0812">Transmembrane</keyword>
<dbReference type="CDD" id="cd00075">
    <property type="entry name" value="HATPase"/>
    <property type="match status" value="1"/>
</dbReference>
<dbReference type="InterPro" id="IPR036890">
    <property type="entry name" value="HATPase_C_sf"/>
</dbReference>
<protein>
    <recommendedName>
        <fullName evidence="3">histidine kinase</fullName>
        <ecNumber evidence="3">2.7.13.3</ecNumber>
    </recommendedName>
</protein>
<dbReference type="Gene3D" id="1.10.287.130">
    <property type="match status" value="1"/>
</dbReference>
<dbReference type="PANTHER" id="PTHR45436:SF5">
    <property type="entry name" value="SENSOR HISTIDINE KINASE TRCS"/>
    <property type="match status" value="1"/>
</dbReference>
<reference evidence="15 16" key="1">
    <citation type="journal article" date="2019" name="Int. J. Syst. Evol. Microbiol.">
        <title>The Global Catalogue of Microorganisms (GCM) 10K type strain sequencing project: providing services to taxonomists for standard genome sequencing and annotation.</title>
        <authorList>
            <consortium name="The Broad Institute Genomics Platform"/>
            <consortium name="The Broad Institute Genome Sequencing Center for Infectious Disease"/>
            <person name="Wu L."/>
            <person name="Ma J."/>
        </authorList>
    </citation>
    <scope>NUCLEOTIDE SEQUENCE [LARGE SCALE GENOMIC DNA]</scope>
    <source>
        <strain evidence="15 16">JCM 14718</strain>
    </source>
</reference>
<dbReference type="SUPFAM" id="SSF47384">
    <property type="entry name" value="Homodimeric domain of signal transducing histidine kinase"/>
    <property type="match status" value="1"/>
</dbReference>
<evidence type="ECO:0000259" key="14">
    <source>
        <dbReference type="PROSITE" id="PS50885"/>
    </source>
</evidence>
<evidence type="ECO:0000256" key="3">
    <source>
        <dbReference type="ARBA" id="ARBA00012438"/>
    </source>
</evidence>
<feature type="domain" description="Histidine kinase" evidence="13">
    <location>
        <begin position="264"/>
        <end position="479"/>
    </location>
</feature>
<keyword evidence="5" id="KW-0808">Transferase</keyword>
<evidence type="ECO:0000256" key="1">
    <source>
        <dbReference type="ARBA" id="ARBA00000085"/>
    </source>
</evidence>
<dbReference type="GO" id="GO:0016301">
    <property type="term" value="F:kinase activity"/>
    <property type="evidence" value="ECO:0007669"/>
    <property type="project" value="UniProtKB-KW"/>
</dbReference>
<dbReference type="PRINTS" id="PR00344">
    <property type="entry name" value="BCTRLSENSOR"/>
</dbReference>
<dbReference type="Proteomes" id="UP001500618">
    <property type="component" value="Unassembled WGS sequence"/>
</dbReference>
<evidence type="ECO:0000256" key="4">
    <source>
        <dbReference type="ARBA" id="ARBA00022553"/>
    </source>
</evidence>
<comment type="caution">
    <text evidence="15">The sequence shown here is derived from an EMBL/GenBank/DDBJ whole genome shotgun (WGS) entry which is preliminary data.</text>
</comment>
<dbReference type="Pfam" id="PF00512">
    <property type="entry name" value="HisKA"/>
    <property type="match status" value="1"/>
</dbReference>
<keyword evidence="4" id="KW-0597">Phosphoprotein</keyword>
<dbReference type="SMART" id="SM00304">
    <property type="entry name" value="HAMP"/>
    <property type="match status" value="1"/>
</dbReference>
<dbReference type="Gene3D" id="3.30.565.10">
    <property type="entry name" value="Histidine kinase-like ATPase, C-terminal domain"/>
    <property type="match status" value="1"/>
</dbReference>
<evidence type="ECO:0000256" key="6">
    <source>
        <dbReference type="ARBA" id="ARBA00022692"/>
    </source>
</evidence>
<dbReference type="InterPro" id="IPR003660">
    <property type="entry name" value="HAMP_dom"/>
</dbReference>
<dbReference type="CDD" id="cd00082">
    <property type="entry name" value="HisKA"/>
    <property type="match status" value="1"/>
</dbReference>
<feature type="coiled-coil region" evidence="11">
    <location>
        <begin position="234"/>
        <end position="264"/>
    </location>
</feature>
<dbReference type="PROSITE" id="PS50885">
    <property type="entry name" value="HAMP"/>
    <property type="match status" value="1"/>
</dbReference>
<dbReference type="SMART" id="SM00388">
    <property type="entry name" value="HisKA"/>
    <property type="match status" value="1"/>
</dbReference>
<dbReference type="InterPro" id="IPR050428">
    <property type="entry name" value="TCS_sensor_his_kinase"/>
</dbReference>
<dbReference type="Gene3D" id="6.10.340.10">
    <property type="match status" value="1"/>
</dbReference>
<evidence type="ECO:0000256" key="2">
    <source>
        <dbReference type="ARBA" id="ARBA00004236"/>
    </source>
</evidence>
<dbReference type="PANTHER" id="PTHR45436">
    <property type="entry name" value="SENSOR HISTIDINE KINASE YKOH"/>
    <property type="match status" value="1"/>
</dbReference>
<evidence type="ECO:0000256" key="8">
    <source>
        <dbReference type="ARBA" id="ARBA00022989"/>
    </source>
</evidence>
<dbReference type="SUPFAM" id="SSF158472">
    <property type="entry name" value="HAMP domain-like"/>
    <property type="match status" value="1"/>
</dbReference>
<evidence type="ECO:0000259" key="13">
    <source>
        <dbReference type="PROSITE" id="PS50109"/>
    </source>
</evidence>
<dbReference type="EC" id="2.7.13.3" evidence="3"/>
<keyword evidence="8 12" id="KW-1133">Transmembrane helix</keyword>
<keyword evidence="11" id="KW-0175">Coiled coil</keyword>
<dbReference type="PROSITE" id="PS50109">
    <property type="entry name" value="HIS_KIN"/>
    <property type="match status" value="1"/>
</dbReference>